<evidence type="ECO:0000256" key="1">
    <source>
        <dbReference type="SAM" id="MobiDB-lite"/>
    </source>
</evidence>
<name>A0A915HZV1_ROMCU</name>
<evidence type="ECO:0000313" key="3">
    <source>
        <dbReference type="WBParaSite" id="nRc.2.0.1.t06786-RA"/>
    </source>
</evidence>
<protein>
    <submittedName>
        <fullName evidence="3">Uncharacterized protein</fullName>
    </submittedName>
</protein>
<feature type="compositionally biased region" description="Basic and acidic residues" evidence="1">
    <location>
        <begin position="1"/>
        <end position="10"/>
    </location>
</feature>
<proteinExistence type="predicted"/>
<organism evidence="2 3">
    <name type="scientific">Romanomermis culicivorax</name>
    <name type="common">Nematode worm</name>
    <dbReference type="NCBI Taxonomy" id="13658"/>
    <lineage>
        <taxon>Eukaryota</taxon>
        <taxon>Metazoa</taxon>
        <taxon>Ecdysozoa</taxon>
        <taxon>Nematoda</taxon>
        <taxon>Enoplea</taxon>
        <taxon>Dorylaimia</taxon>
        <taxon>Mermithida</taxon>
        <taxon>Mermithoidea</taxon>
        <taxon>Mermithidae</taxon>
        <taxon>Romanomermis</taxon>
    </lineage>
</organism>
<sequence length="34" mass="3665">MDNDSAFEKDDNIEDDGGIDNDLNDDGGNGVCFQ</sequence>
<dbReference type="WBParaSite" id="nRc.2.0.1.t06786-RA">
    <property type="protein sequence ID" value="nRc.2.0.1.t06786-RA"/>
    <property type="gene ID" value="nRc.2.0.1.g06786"/>
</dbReference>
<accession>A0A915HZV1</accession>
<dbReference type="Proteomes" id="UP000887565">
    <property type="component" value="Unplaced"/>
</dbReference>
<feature type="region of interest" description="Disordered" evidence="1">
    <location>
        <begin position="1"/>
        <end position="34"/>
    </location>
</feature>
<feature type="compositionally biased region" description="Acidic residues" evidence="1">
    <location>
        <begin position="11"/>
        <end position="25"/>
    </location>
</feature>
<dbReference type="AlphaFoldDB" id="A0A915HZV1"/>
<evidence type="ECO:0000313" key="2">
    <source>
        <dbReference type="Proteomes" id="UP000887565"/>
    </source>
</evidence>
<reference evidence="3" key="1">
    <citation type="submission" date="2022-11" db="UniProtKB">
        <authorList>
            <consortium name="WormBaseParasite"/>
        </authorList>
    </citation>
    <scope>IDENTIFICATION</scope>
</reference>
<keyword evidence="2" id="KW-1185">Reference proteome</keyword>